<proteinExistence type="predicted"/>
<sequence length="171" mass="19762">MQKKMTRAIPIIKEAWRNLKEATTATHLTVGWAIPVKQVRKPFGKNVVQYLVMCFEEGLTKKRLDPAIAEKRMRTAKNPDGTPMFTKDEWKSVPQIAGFFSRECEKRRKNPTRVRRSDGPVESYSIPEEEHDDAAWIQFLKDETTWTVADEFWNATISNGQPIFLYGVLAM</sequence>
<protein>
    <submittedName>
        <fullName evidence="1">Uncharacterized protein</fullName>
    </submittedName>
</protein>
<comment type="caution">
    <text evidence="1">The sequence shown here is derived from an EMBL/GenBank/DDBJ whole genome shotgun (WGS) entry which is preliminary data.</text>
</comment>
<reference evidence="2" key="1">
    <citation type="submission" date="2017-10" db="EMBL/GenBank/DDBJ databases">
        <title>Rapid genome shrinkage in a self-fertile nematode reveals novel sperm competition proteins.</title>
        <authorList>
            <person name="Yin D."/>
            <person name="Schwarz E.M."/>
            <person name="Thomas C.G."/>
            <person name="Felde R.L."/>
            <person name="Korf I.F."/>
            <person name="Cutter A.D."/>
            <person name="Schartner C.M."/>
            <person name="Ralston E.J."/>
            <person name="Meyer B.J."/>
            <person name="Haag E.S."/>
        </authorList>
    </citation>
    <scope>NUCLEOTIDE SEQUENCE [LARGE SCALE GENOMIC DNA]</scope>
    <source>
        <strain evidence="2">JU1422</strain>
    </source>
</reference>
<accession>A0A2G5SFH1</accession>
<evidence type="ECO:0000313" key="2">
    <source>
        <dbReference type="Proteomes" id="UP000230233"/>
    </source>
</evidence>
<keyword evidence="2" id="KW-1185">Reference proteome</keyword>
<evidence type="ECO:0000313" key="1">
    <source>
        <dbReference type="EMBL" id="PIC13626.1"/>
    </source>
</evidence>
<gene>
    <name evidence="1" type="ORF">B9Z55_027720</name>
</gene>
<organism evidence="1 2">
    <name type="scientific">Caenorhabditis nigoni</name>
    <dbReference type="NCBI Taxonomy" id="1611254"/>
    <lineage>
        <taxon>Eukaryota</taxon>
        <taxon>Metazoa</taxon>
        <taxon>Ecdysozoa</taxon>
        <taxon>Nematoda</taxon>
        <taxon>Chromadorea</taxon>
        <taxon>Rhabditida</taxon>
        <taxon>Rhabditina</taxon>
        <taxon>Rhabditomorpha</taxon>
        <taxon>Rhabditoidea</taxon>
        <taxon>Rhabditidae</taxon>
        <taxon>Peloderinae</taxon>
        <taxon>Caenorhabditis</taxon>
    </lineage>
</organism>
<dbReference type="EMBL" id="PDUG01000012">
    <property type="protein sequence ID" value="PIC13626.1"/>
    <property type="molecule type" value="Genomic_DNA"/>
</dbReference>
<name>A0A2G5SFH1_9PELO</name>
<dbReference type="Proteomes" id="UP000230233">
    <property type="component" value="Unassembled WGS sequence"/>
</dbReference>
<dbReference type="AlphaFoldDB" id="A0A2G5SFH1"/>
<dbReference type="OrthoDB" id="5988132at2759"/>